<dbReference type="GO" id="GO:0016757">
    <property type="term" value="F:glycosyltransferase activity"/>
    <property type="evidence" value="ECO:0007669"/>
    <property type="project" value="InterPro"/>
</dbReference>
<dbReference type="AlphaFoldDB" id="A0A0F9FT29"/>
<proteinExistence type="predicted"/>
<dbReference type="PANTHER" id="PTHR46401">
    <property type="entry name" value="GLYCOSYLTRANSFERASE WBBK-RELATED"/>
    <property type="match status" value="1"/>
</dbReference>
<name>A0A0F9FT29_9ZZZZ</name>
<comment type="caution">
    <text evidence="4">The sequence shown here is derived from an EMBL/GenBank/DDBJ whole genome shotgun (WGS) entry which is preliminary data.</text>
</comment>
<dbReference type="InterPro" id="IPR028098">
    <property type="entry name" value="Glyco_trans_4-like_N"/>
</dbReference>
<dbReference type="InterPro" id="IPR001296">
    <property type="entry name" value="Glyco_trans_1"/>
</dbReference>
<dbReference type="CDD" id="cd03794">
    <property type="entry name" value="GT4_WbuB-like"/>
    <property type="match status" value="1"/>
</dbReference>
<dbReference type="Gene3D" id="3.40.50.2000">
    <property type="entry name" value="Glycogen Phosphorylase B"/>
    <property type="match status" value="2"/>
</dbReference>
<organism evidence="4">
    <name type="scientific">marine sediment metagenome</name>
    <dbReference type="NCBI Taxonomy" id="412755"/>
    <lineage>
        <taxon>unclassified sequences</taxon>
        <taxon>metagenomes</taxon>
        <taxon>ecological metagenomes</taxon>
    </lineage>
</organism>
<dbReference type="EMBL" id="LAZR01020307">
    <property type="protein sequence ID" value="KKL89363.1"/>
    <property type="molecule type" value="Genomic_DNA"/>
</dbReference>
<evidence type="ECO:0000256" key="1">
    <source>
        <dbReference type="ARBA" id="ARBA00022679"/>
    </source>
</evidence>
<dbReference type="Pfam" id="PF00534">
    <property type="entry name" value="Glycos_transf_1"/>
    <property type="match status" value="1"/>
</dbReference>
<protein>
    <recommendedName>
        <fullName evidence="5">Glycosyl transferase family 1 domain-containing protein</fullName>
    </recommendedName>
</protein>
<evidence type="ECO:0000259" key="3">
    <source>
        <dbReference type="Pfam" id="PF13439"/>
    </source>
</evidence>
<feature type="domain" description="Glycosyl transferase family 1" evidence="2">
    <location>
        <begin position="101"/>
        <end position="271"/>
    </location>
</feature>
<sequence>FSSLGVKVAHKNKIPFVYEVRGLWEDTDVILGLYKENDSNYLEIRQQETDLMKKADAVITLGNLMKKELINRGIEKKKLYVIPNAVDIDSFQPIPSDMQLKKTFEIENEHIIAYIGSIREIEGIETLIKAIFVVRNELKDIKLLLVGGYDRRYYLKLHNLIKKLSLDQVVLFTGTVPPSEIKRYYSIVDIIGIPRINSRLNRIVTPLKQFEAMAMKKVVIASDLPALREMIKPGISGDLFEPENMNDLADKIIYYLLNERISEKLGVTAKEYVQINHDWDKIAINYRKIYMELLEES</sequence>
<feature type="non-terminal residue" evidence="4">
    <location>
        <position position="1"/>
    </location>
</feature>
<dbReference type="PANTHER" id="PTHR46401:SF2">
    <property type="entry name" value="GLYCOSYLTRANSFERASE WBBK-RELATED"/>
    <property type="match status" value="1"/>
</dbReference>
<evidence type="ECO:0000313" key="4">
    <source>
        <dbReference type="EMBL" id="KKL89363.1"/>
    </source>
</evidence>
<dbReference type="SUPFAM" id="SSF53756">
    <property type="entry name" value="UDP-Glycosyltransferase/glycogen phosphorylase"/>
    <property type="match status" value="1"/>
</dbReference>
<dbReference type="Pfam" id="PF13439">
    <property type="entry name" value="Glyco_transf_4"/>
    <property type="match status" value="1"/>
</dbReference>
<accession>A0A0F9FT29</accession>
<feature type="domain" description="Glycosyltransferase subfamily 4-like N-terminal" evidence="3">
    <location>
        <begin position="5"/>
        <end position="89"/>
    </location>
</feature>
<dbReference type="GO" id="GO:0009103">
    <property type="term" value="P:lipopolysaccharide biosynthetic process"/>
    <property type="evidence" value="ECO:0007669"/>
    <property type="project" value="TreeGrafter"/>
</dbReference>
<reference evidence="4" key="1">
    <citation type="journal article" date="2015" name="Nature">
        <title>Complex archaea that bridge the gap between prokaryotes and eukaryotes.</title>
        <authorList>
            <person name="Spang A."/>
            <person name="Saw J.H."/>
            <person name="Jorgensen S.L."/>
            <person name="Zaremba-Niedzwiedzka K."/>
            <person name="Martijn J."/>
            <person name="Lind A.E."/>
            <person name="van Eijk R."/>
            <person name="Schleper C."/>
            <person name="Guy L."/>
            <person name="Ettema T.J."/>
        </authorList>
    </citation>
    <scope>NUCLEOTIDE SEQUENCE</scope>
</reference>
<gene>
    <name evidence="4" type="ORF">LCGC14_1915430</name>
</gene>
<evidence type="ECO:0008006" key="5">
    <source>
        <dbReference type="Google" id="ProtNLM"/>
    </source>
</evidence>
<evidence type="ECO:0000259" key="2">
    <source>
        <dbReference type="Pfam" id="PF00534"/>
    </source>
</evidence>
<keyword evidence="1" id="KW-0808">Transferase</keyword>